<evidence type="ECO:0000313" key="7">
    <source>
        <dbReference type="EMBL" id="CAI9764423.1"/>
    </source>
</evidence>
<dbReference type="PROSITE" id="PS50303">
    <property type="entry name" value="PUM_HD"/>
    <property type="match status" value="1"/>
</dbReference>
<feature type="repeat" description="Pumilio" evidence="5">
    <location>
        <begin position="413"/>
        <end position="449"/>
    </location>
</feature>
<comment type="function">
    <text evidence="4">Sequence-specific RNA-binding protein that regulates translation and mRNA stability by binding the 3'-UTR of target mRNAs.</text>
</comment>
<dbReference type="InterPro" id="IPR033133">
    <property type="entry name" value="PUM-HD"/>
</dbReference>
<evidence type="ECO:0000256" key="4">
    <source>
        <dbReference type="ARBA" id="ARBA00058490"/>
    </source>
</evidence>
<feature type="repeat" description="Pumilio" evidence="5">
    <location>
        <begin position="561"/>
        <end position="596"/>
    </location>
</feature>
<keyword evidence="1" id="KW-0677">Repeat</keyword>
<dbReference type="FunFam" id="1.25.10.10:FF:000237">
    <property type="entry name" value="Pumilio homolog 9"/>
    <property type="match status" value="1"/>
</dbReference>
<dbReference type="PANTHER" id="PTHR12537">
    <property type="entry name" value="RNA BINDING PROTEIN PUMILIO-RELATED"/>
    <property type="match status" value="1"/>
</dbReference>
<evidence type="ECO:0000256" key="1">
    <source>
        <dbReference type="ARBA" id="ARBA00022737"/>
    </source>
</evidence>
<feature type="repeat" description="Pumilio" evidence="5">
    <location>
        <begin position="377"/>
        <end position="412"/>
    </location>
</feature>
<dbReference type="GO" id="GO:0003729">
    <property type="term" value="F:mRNA binding"/>
    <property type="evidence" value="ECO:0007669"/>
    <property type="project" value="TreeGrafter"/>
</dbReference>
<sequence length="699" mass="77584">MGEDCGWSSLNNYKSRFTAPDLRNLEMLENNQQPDNGVFLPAGDCIYGLSSLPENNPFEFPQTESNTYHVGVDGRLNLAMMNTNSQVNDRGGGGNVYRLPSLPENDSFQVSQLENNTYYPGVDGRQSLAMMKTGGDQVNSASGGQIYGLPSLQGNNPFQVPPPEISAYNPVDGRQTLGMMNTNGRNLNPSNADPFYDFPLESQFSRLAVSTNPTPVFTPPPSYGRGTVVGGGGSRGPIVPNNFTRGMGACSQSQLSYGDLLQRMRIQSAARGQNMDLYTQPRNYSSFDDGFDGIASQYGLNSNALSNYDRTFTGESIRYPTRPRTAHRIGSLLPLGYGSQTSLNRNGQRVDTNGSIEPNYSSLLTSRLQPSFTSLEDLRGNIFSAAKDQDGCRFLQRKIEEGKQDHIDMIFSEVKDHVCELMVNQFGNALIQNLFEVCSQEQMDEFLILVMQDERIRMAICVHMHGTRAMQKLLEHLKTEEQKSTAISCITRITVPLTKSLSGHHVIQHVLKVFSAEDNKHILNAVADNCADIATDKSGCCVIQHCVAHAQGESRDRLVQEIIVNASDLSVHPYGNYVVQYILGLRIPRVTKDILNRLSGNFTQLSMSKYGSNVVEKCLKESQEDEALRIVQELVSDPQWLMVIQHPFGNYVAQCALEVSKGAIRTEMVNFINHHYPFLNSHPHGKRVLARTRGNKNRG</sequence>
<dbReference type="Pfam" id="PF00806">
    <property type="entry name" value="PUF"/>
    <property type="match status" value="8"/>
</dbReference>
<accession>A0AAD1Z7K8</accession>
<dbReference type="PROSITE" id="PS50302">
    <property type="entry name" value="PUM"/>
    <property type="match status" value="5"/>
</dbReference>
<feature type="repeat" description="Pumilio" evidence="5">
    <location>
        <begin position="597"/>
        <end position="632"/>
    </location>
</feature>
<dbReference type="SUPFAM" id="SSF48371">
    <property type="entry name" value="ARM repeat"/>
    <property type="match status" value="1"/>
</dbReference>
<evidence type="ECO:0000313" key="8">
    <source>
        <dbReference type="Proteomes" id="UP000834106"/>
    </source>
</evidence>
<dbReference type="GO" id="GO:0005737">
    <property type="term" value="C:cytoplasm"/>
    <property type="evidence" value="ECO:0007669"/>
    <property type="project" value="TreeGrafter"/>
</dbReference>
<dbReference type="PANTHER" id="PTHR12537:SF129">
    <property type="entry name" value="PUMILIO HOMOLOG 15-LIKE"/>
    <property type="match status" value="1"/>
</dbReference>
<feature type="domain" description="PUM-HD" evidence="6">
    <location>
        <begin position="351"/>
        <end position="696"/>
    </location>
</feature>
<dbReference type="InterPro" id="IPR011989">
    <property type="entry name" value="ARM-like"/>
</dbReference>
<keyword evidence="3" id="KW-0694">RNA-binding</keyword>
<proteinExistence type="predicted"/>
<evidence type="ECO:0000256" key="5">
    <source>
        <dbReference type="PROSITE-ProRule" id="PRU00317"/>
    </source>
</evidence>
<name>A0AAD1Z7K8_9LAMI</name>
<dbReference type="InterPro" id="IPR016024">
    <property type="entry name" value="ARM-type_fold"/>
</dbReference>
<evidence type="ECO:0000256" key="2">
    <source>
        <dbReference type="ARBA" id="ARBA00022845"/>
    </source>
</evidence>
<keyword evidence="2" id="KW-0810">Translation regulation</keyword>
<dbReference type="SMART" id="SM00025">
    <property type="entry name" value="Pumilio"/>
    <property type="match status" value="8"/>
</dbReference>
<evidence type="ECO:0000256" key="3">
    <source>
        <dbReference type="ARBA" id="ARBA00022884"/>
    </source>
</evidence>
<evidence type="ECO:0000259" key="6">
    <source>
        <dbReference type="PROSITE" id="PS50303"/>
    </source>
</evidence>
<dbReference type="EMBL" id="OU503042">
    <property type="protein sequence ID" value="CAI9764423.1"/>
    <property type="molecule type" value="Genomic_DNA"/>
</dbReference>
<dbReference type="Proteomes" id="UP000834106">
    <property type="component" value="Chromosome 7"/>
</dbReference>
<keyword evidence="8" id="KW-1185">Reference proteome</keyword>
<organism evidence="7 8">
    <name type="scientific">Fraxinus pennsylvanica</name>
    <dbReference type="NCBI Taxonomy" id="56036"/>
    <lineage>
        <taxon>Eukaryota</taxon>
        <taxon>Viridiplantae</taxon>
        <taxon>Streptophyta</taxon>
        <taxon>Embryophyta</taxon>
        <taxon>Tracheophyta</taxon>
        <taxon>Spermatophyta</taxon>
        <taxon>Magnoliopsida</taxon>
        <taxon>eudicotyledons</taxon>
        <taxon>Gunneridae</taxon>
        <taxon>Pentapetalae</taxon>
        <taxon>asterids</taxon>
        <taxon>lamiids</taxon>
        <taxon>Lamiales</taxon>
        <taxon>Oleaceae</taxon>
        <taxon>Oleeae</taxon>
        <taxon>Fraxinus</taxon>
    </lineage>
</organism>
<gene>
    <name evidence="7" type="ORF">FPE_LOCUS11853</name>
</gene>
<dbReference type="InterPro" id="IPR001313">
    <property type="entry name" value="Pumilio_RNA-bd_rpt"/>
</dbReference>
<dbReference type="Gene3D" id="1.25.10.10">
    <property type="entry name" value="Leucine-rich Repeat Variant"/>
    <property type="match status" value="1"/>
</dbReference>
<dbReference type="InterPro" id="IPR033712">
    <property type="entry name" value="Pumilio_RNA-bd"/>
</dbReference>
<dbReference type="AlphaFoldDB" id="A0AAD1Z7K8"/>
<feature type="repeat" description="Pumilio" evidence="5">
    <location>
        <begin position="525"/>
        <end position="560"/>
    </location>
</feature>
<dbReference type="GO" id="GO:0006417">
    <property type="term" value="P:regulation of translation"/>
    <property type="evidence" value="ECO:0007669"/>
    <property type="project" value="UniProtKB-KW"/>
</dbReference>
<dbReference type="CDD" id="cd07920">
    <property type="entry name" value="Pumilio"/>
    <property type="match status" value="1"/>
</dbReference>
<protein>
    <recommendedName>
        <fullName evidence="6">PUM-HD domain-containing protein</fullName>
    </recommendedName>
</protein>
<reference evidence="7" key="1">
    <citation type="submission" date="2023-05" db="EMBL/GenBank/DDBJ databases">
        <authorList>
            <person name="Huff M."/>
        </authorList>
    </citation>
    <scope>NUCLEOTIDE SEQUENCE</scope>
</reference>